<dbReference type="PROSITE" id="PS00893">
    <property type="entry name" value="NUDIX_BOX"/>
    <property type="match status" value="1"/>
</dbReference>
<dbReference type="PROSITE" id="PS51462">
    <property type="entry name" value="NUDIX"/>
    <property type="match status" value="1"/>
</dbReference>
<feature type="domain" description="Nudix hydrolase" evidence="7">
    <location>
        <begin position="526"/>
        <end position="650"/>
    </location>
</feature>
<dbReference type="GO" id="GO:0046872">
    <property type="term" value="F:metal ion binding"/>
    <property type="evidence" value="ECO:0007669"/>
    <property type="project" value="UniProtKB-KW"/>
</dbReference>
<evidence type="ECO:0000256" key="2">
    <source>
        <dbReference type="ARBA" id="ARBA00005582"/>
    </source>
</evidence>
<evidence type="ECO:0000256" key="1">
    <source>
        <dbReference type="ARBA" id="ARBA00001946"/>
    </source>
</evidence>
<dbReference type="InterPro" id="IPR024459">
    <property type="entry name" value="Acb1-like_N"/>
</dbReference>
<name>A0A8S5NHJ4_9CAUD</name>
<feature type="region of interest" description="Disordered" evidence="6">
    <location>
        <begin position="675"/>
        <end position="751"/>
    </location>
</feature>
<dbReference type="EMBL" id="BK015167">
    <property type="protein sequence ID" value="DAD93794.1"/>
    <property type="molecule type" value="Genomic_DNA"/>
</dbReference>
<proteinExistence type="inferred from homology"/>
<dbReference type="InterPro" id="IPR020084">
    <property type="entry name" value="NUDIX_hydrolase_CS"/>
</dbReference>
<dbReference type="Pfam" id="PF00293">
    <property type="entry name" value="NUDIX"/>
    <property type="match status" value="1"/>
</dbReference>
<dbReference type="InterPro" id="IPR015797">
    <property type="entry name" value="NUDIX_hydrolase-like_dom_sf"/>
</dbReference>
<evidence type="ECO:0000256" key="5">
    <source>
        <dbReference type="ARBA" id="ARBA00022842"/>
    </source>
</evidence>
<keyword evidence="3" id="KW-0479">Metal-binding</keyword>
<feature type="region of interest" description="Disordered" evidence="6">
    <location>
        <begin position="960"/>
        <end position="989"/>
    </location>
</feature>
<keyword evidence="4" id="KW-0378">Hydrolase</keyword>
<comment type="cofactor">
    <cofactor evidence="1">
        <name>Mg(2+)</name>
        <dbReference type="ChEBI" id="CHEBI:18420"/>
    </cofactor>
</comment>
<reference evidence="8" key="1">
    <citation type="journal article" date="2021" name="Proc. Natl. Acad. Sci. U.S.A.">
        <title>A Catalog of Tens of Thousands of Viruses from Human Metagenomes Reveals Hidden Associations with Chronic Diseases.</title>
        <authorList>
            <person name="Tisza M.J."/>
            <person name="Buck C.B."/>
        </authorList>
    </citation>
    <scope>NUCLEOTIDE SEQUENCE</scope>
    <source>
        <strain evidence="8">Ctcwu24</strain>
    </source>
</reference>
<accession>A0A8S5NHJ4</accession>
<dbReference type="GO" id="GO:0008413">
    <property type="term" value="F:8-oxo-7,8-dihydroguanosine triphosphate pyrophosphatase activity"/>
    <property type="evidence" value="ECO:0007669"/>
    <property type="project" value="TreeGrafter"/>
</dbReference>
<protein>
    <submittedName>
        <fullName evidence="8">Portal</fullName>
    </submittedName>
</protein>
<dbReference type="InterPro" id="IPR000086">
    <property type="entry name" value="NUDIX_hydrolase_dom"/>
</dbReference>
<evidence type="ECO:0000256" key="3">
    <source>
        <dbReference type="ARBA" id="ARBA00022723"/>
    </source>
</evidence>
<evidence type="ECO:0000256" key="6">
    <source>
        <dbReference type="SAM" id="MobiDB-lite"/>
    </source>
</evidence>
<dbReference type="SUPFAM" id="SSF55811">
    <property type="entry name" value="Nudix"/>
    <property type="match status" value="1"/>
</dbReference>
<evidence type="ECO:0000259" key="7">
    <source>
        <dbReference type="PROSITE" id="PS51462"/>
    </source>
</evidence>
<feature type="region of interest" description="Disordered" evidence="6">
    <location>
        <begin position="475"/>
        <end position="496"/>
    </location>
</feature>
<dbReference type="GO" id="GO:0042262">
    <property type="term" value="P:DNA protection"/>
    <property type="evidence" value="ECO:0007669"/>
    <property type="project" value="TreeGrafter"/>
</dbReference>
<keyword evidence="5" id="KW-0460">Magnesium</keyword>
<dbReference type="PANTHER" id="PTHR43758">
    <property type="entry name" value="7,8-DIHYDRO-8-OXOGUANINE TRIPHOSPHATASE"/>
    <property type="match status" value="1"/>
</dbReference>
<feature type="compositionally biased region" description="Basic and acidic residues" evidence="6">
    <location>
        <begin position="707"/>
        <end position="717"/>
    </location>
</feature>
<sequence length="1078" mass="119131">MMTRYGTQKDASEQYKFVPEDAVPDELLTMYYEGNGLFAKIIDTPAEEAIKHGFELKDVSDQTVEDFYTEALDELDWEETAMTAIKWARLFGGSLAVMLINDGRGLDEPLDWRHIQSIDDIRVFDRSVIQPDYTTLFNYDPRDPFSTRGSRLGLPEYYQVFSKYGSFTVHDSRCLVFQNGILPENTTNSIYQLWGVPEYIRLHRAIRDAEVAHRSAPKMLDRSVQPIYKMQNLAAELATEEGESKVLRRLQVIDMARGLLNSLVIDAEGEDYDFKTFQFSGINDVVSASCNMLSALSNIPQTILFGQAVGGMSSTDDTSMENYYNYVERIQRRMLKSNLRYLLSIIFQAGLATGEVDEVPKIKIKFNPLWSLSDVEQADLEQKREQTKFTRAQTAQIYVNMQAIDPSEVRQKLADSEEFDVEAMLDEYDDDELFPDQIAGETPVDAQGQPVQSETGTSIFEEGDFAEYGQDVSVEEHNTDPETGGNAPAAAPAATKLPQDMSAKELAEKEEKGVGNADGADGIINRPKESVGVLVISDGKVLSGTRHNDFGYGLVCGPGGHVEPGETPTQAAFRETEEEFGISPKELIPLGLGPYEPDTGLRPHLYLCTDYDGEPNCLDLEMTGAKFRALEELDDLAASMFQPFADGLKILKTCIDTALFFGDEDGEMHDDLVNSIGKAVNGDPEKEDGGPGSGNFGHTGRVGKIGGSEERSGKSEPYEGETSHGLPAGVYSSKKSEWSRNSGRQLSDDEVKEMVDATADYTRNYKDVVAASAGYKGVYASRGSIMDDEEKAEAEKSAAAIEKMISLSDKYDGKTERAMTMDQGTFDQFAQAAGSGEPFSLGHLSSWTTDDNSLKRVFNSRNSENDPEISNVVLECKSKTGVSIKNMAELDMDEVLYSKDAQFKVTSVDPEYSVGKYNAVKFVLEEVEPEREHKNDSVLFISENPIDKSEKTDTIKYQATIEDGGPGSGNHGHKGRPGQKGGSEHSLGPKEKAKITKRLVGQQTHDGVTIRSVSSHAFDRIGGRKMSVGRIDRMRTEGVPSPGNRPHTRCYDIDGSRMVIDTESGNVMTVMWRGGRKK</sequence>
<dbReference type="Pfam" id="PF06381">
    <property type="entry name" value="Phage_portal_3"/>
    <property type="match status" value="1"/>
</dbReference>
<dbReference type="PANTHER" id="PTHR43758:SF2">
    <property type="entry name" value="OXIDIZED PURINE NUCLEOSIDE TRIPHOSPHATE HYDROLASE"/>
    <property type="match status" value="1"/>
</dbReference>
<dbReference type="Gene3D" id="3.90.176.10">
    <property type="entry name" value="Toxin ADP-ribosyltransferase, Chain A, domain 1"/>
    <property type="match status" value="1"/>
</dbReference>
<evidence type="ECO:0000256" key="4">
    <source>
        <dbReference type="ARBA" id="ARBA00022801"/>
    </source>
</evidence>
<organism evidence="8">
    <name type="scientific">Myoviridae sp. ctcwu24</name>
    <dbReference type="NCBI Taxonomy" id="2826670"/>
    <lineage>
        <taxon>Viruses</taxon>
        <taxon>Duplodnaviria</taxon>
        <taxon>Heunggongvirae</taxon>
        <taxon>Uroviricota</taxon>
        <taxon>Caudoviricetes</taxon>
    </lineage>
</organism>
<evidence type="ECO:0000313" key="8">
    <source>
        <dbReference type="EMBL" id="DAD93794.1"/>
    </source>
</evidence>
<dbReference type="Gene3D" id="3.90.79.10">
    <property type="entry name" value="Nucleoside Triphosphate Pyrophosphohydrolase"/>
    <property type="match status" value="1"/>
</dbReference>
<comment type="similarity">
    <text evidence="2">Belongs to the Nudix hydrolase family.</text>
</comment>